<dbReference type="PANTHER" id="PTHR40055:SF1">
    <property type="entry name" value="TRANSCRIPTIONAL REGULATOR YGIV-RELATED"/>
    <property type="match status" value="1"/>
</dbReference>
<dbReference type="Pfam" id="PF06445">
    <property type="entry name" value="GyrI-like"/>
    <property type="match status" value="1"/>
</dbReference>
<feature type="domain" description="AraC effector-binding" evidence="1">
    <location>
        <begin position="32"/>
        <end position="182"/>
    </location>
</feature>
<dbReference type="EMBL" id="ATIR01000058">
    <property type="protein sequence ID" value="EPI07609.1"/>
    <property type="molecule type" value="Genomic_DNA"/>
</dbReference>
<evidence type="ECO:0000259" key="1">
    <source>
        <dbReference type="SMART" id="SM00871"/>
    </source>
</evidence>
<dbReference type="Gene3D" id="3.20.80.10">
    <property type="entry name" value="Regulatory factor, effector binding domain"/>
    <property type="match status" value="1"/>
</dbReference>
<gene>
    <name evidence="2" type="ORF">D358_01922</name>
</gene>
<dbReference type="InterPro" id="IPR011256">
    <property type="entry name" value="Reg_factor_effector_dom_sf"/>
</dbReference>
<dbReference type="SMART" id="SM00871">
    <property type="entry name" value="AraC_E_bind"/>
    <property type="match status" value="1"/>
</dbReference>
<dbReference type="PANTHER" id="PTHR40055">
    <property type="entry name" value="TRANSCRIPTIONAL REGULATOR YGIV-RELATED"/>
    <property type="match status" value="1"/>
</dbReference>
<dbReference type="Proteomes" id="UP000015750">
    <property type="component" value="Unassembled WGS sequence"/>
</dbReference>
<accession>A0ABC9TKC9</accession>
<protein>
    <submittedName>
        <fullName evidence="2">Transcriptional regulator, effector binding domain protein</fullName>
    </submittedName>
</protein>
<dbReference type="SUPFAM" id="SSF55136">
    <property type="entry name" value="Probable bacterial effector-binding domain"/>
    <property type="match status" value="1"/>
</dbReference>
<dbReference type="AlphaFoldDB" id="A0ABC9TKC9"/>
<organism evidence="2 3">
    <name type="scientific">Enterococcus faecalis RP2S-4</name>
    <dbReference type="NCBI Taxonomy" id="1244145"/>
    <lineage>
        <taxon>Bacteria</taxon>
        <taxon>Bacillati</taxon>
        <taxon>Bacillota</taxon>
        <taxon>Bacilli</taxon>
        <taxon>Lactobacillales</taxon>
        <taxon>Enterococcaceae</taxon>
        <taxon>Enterococcus</taxon>
    </lineage>
</organism>
<dbReference type="InterPro" id="IPR029442">
    <property type="entry name" value="GyrI-like"/>
</dbReference>
<name>A0ABC9TKC9_ENTFL</name>
<evidence type="ECO:0000313" key="3">
    <source>
        <dbReference type="Proteomes" id="UP000015750"/>
    </source>
</evidence>
<proteinExistence type="predicted"/>
<evidence type="ECO:0000313" key="2">
    <source>
        <dbReference type="EMBL" id="EPI07609.1"/>
    </source>
</evidence>
<sequence>MLFILYRDTVILSKLRENDVIKTNYELENFFMNYTIETIPTQQFAYMRRIGPYGEENYVLMATFKEWIQNNGLFNEDTVIYAVARDNPEMVAPGKCRYDVGISVVSTFPNSKDINIGSLFSGGKYMIFQIEHTIEGVNQFWMTFEDIFKQQNITNNVEKPILERYDKKLLDKGYCEMCVPLD</sequence>
<comment type="caution">
    <text evidence="2">The sequence shown here is derived from an EMBL/GenBank/DDBJ whole genome shotgun (WGS) entry which is preliminary data.</text>
</comment>
<dbReference type="InterPro" id="IPR010499">
    <property type="entry name" value="AraC_E-bd"/>
</dbReference>
<dbReference type="InterPro" id="IPR050908">
    <property type="entry name" value="SmbC-like"/>
</dbReference>
<reference evidence="2 3" key="1">
    <citation type="submission" date="2013-06" db="EMBL/GenBank/DDBJ databases">
        <authorList>
            <person name="Weinstock G."/>
            <person name="Sodergren E."/>
            <person name="Lobos E.A."/>
            <person name="Fulton L."/>
            <person name="Fulton R."/>
            <person name="Courtney L."/>
            <person name="Fronick C."/>
            <person name="O'Laughlin M."/>
            <person name="Godfrey J."/>
            <person name="Wilson R.M."/>
            <person name="Miner T."/>
            <person name="Farmer C."/>
            <person name="Delehaunty K."/>
            <person name="Cordes M."/>
            <person name="Minx P."/>
            <person name="Tomlinson C."/>
            <person name="Chen J."/>
            <person name="Wollam A."/>
            <person name="Pepin K.H."/>
            <person name="Bhonagiri V."/>
            <person name="Zhang X."/>
            <person name="Warren W."/>
            <person name="Mitreva M."/>
            <person name="Mardis E.R."/>
            <person name="Wilson R.K."/>
        </authorList>
    </citation>
    <scope>NUCLEOTIDE SEQUENCE [LARGE SCALE GENOMIC DNA]</scope>
    <source>
        <strain evidence="2 3">RP2S-4</strain>
    </source>
</reference>